<dbReference type="AlphaFoldDB" id="A0A174WXP4"/>
<keyword evidence="2" id="KW-1003">Cell membrane</keyword>
<reference evidence="7 8" key="1">
    <citation type="submission" date="2015-09" db="EMBL/GenBank/DDBJ databases">
        <authorList>
            <consortium name="Pathogen Informatics"/>
        </authorList>
    </citation>
    <scope>NUCLEOTIDE SEQUENCE [LARGE SCALE GENOMIC DNA]</scope>
    <source>
        <strain evidence="7 8">2789STDY5834945</strain>
    </source>
</reference>
<protein>
    <submittedName>
        <fullName evidence="7">Transmembrane protein</fullName>
    </submittedName>
</protein>
<sequence length="510" mass="57114">MVENKIDGNRIAKNTLLLYLRMLFQLGIALYTSRAVLNALGVIDFGIYNVVGGIIVIFSFLNNAMASSTQRFLVYHLGTNDSRKLKQIFSSAIIIHFVMAVVVVGLAEIMGLWFLQAKMIIPMERLEVAKWVFHLSVISSAITILSVPYNAAIIANERMGAFAAISIIETLLKLCVAIFISFCNGDRLLWYAGLLLGVSVIVRTIYGVYCSKSFPEAKLIFPRNNKLLYKEMTSFAGWSLVGNLSVVGYTQGINLLLNIFFGPAINAARGIAVQVQNAVYGFVRSFQTAVNPQITKSYAIGDLKSMHLLIYRSSKLSFYLTLMLSLPIIIETPYVLSLWLNIVPDYTVAFCRLTFISCMIESISNPFMIGASATGKIKKYHLIIGSILLLIVPVSYIFLKLGFEPIIVYIIDILIQFIAQIIRLFLCRHLFSLNILFYIKDVISRIVGVAVLSVVFSLLIDSLFIEINFINAIIVAFFSFISVCVVSYVIGLTKSERTFFNNKMLKIFHR</sequence>
<evidence type="ECO:0000313" key="7">
    <source>
        <dbReference type="EMBL" id="CUQ47839.1"/>
    </source>
</evidence>
<evidence type="ECO:0000256" key="3">
    <source>
        <dbReference type="ARBA" id="ARBA00022692"/>
    </source>
</evidence>
<keyword evidence="3 6" id="KW-0812">Transmembrane</keyword>
<organism evidence="7 8">
    <name type="scientific">Bacteroides thetaiotaomicron</name>
    <dbReference type="NCBI Taxonomy" id="818"/>
    <lineage>
        <taxon>Bacteria</taxon>
        <taxon>Pseudomonadati</taxon>
        <taxon>Bacteroidota</taxon>
        <taxon>Bacteroidia</taxon>
        <taxon>Bacteroidales</taxon>
        <taxon>Bacteroidaceae</taxon>
        <taxon>Bacteroides</taxon>
    </lineage>
</organism>
<feature type="transmembrane region" description="Helical" evidence="6">
    <location>
        <begin position="16"/>
        <end position="33"/>
    </location>
</feature>
<accession>A0A174WXP4</accession>
<feature type="transmembrane region" description="Helical" evidence="6">
    <location>
        <begin position="39"/>
        <end position="61"/>
    </location>
</feature>
<feature type="transmembrane region" description="Helical" evidence="6">
    <location>
        <begin position="471"/>
        <end position="493"/>
    </location>
</feature>
<evidence type="ECO:0000256" key="4">
    <source>
        <dbReference type="ARBA" id="ARBA00022989"/>
    </source>
</evidence>
<evidence type="ECO:0000256" key="1">
    <source>
        <dbReference type="ARBA" id="ARBA00004651"/>
    </source>
</evidence>
<feature type="transmembrane region" description="Helical" evidence="6">
    <location>
        <begin position="346"/>
        <end position="368"/>
    </location>
</feature>
<dbReference type="PANTHER" id="PTHR30250">
    <property type="entry name" value="PST FAMILY PREDICTED COLANIC ACID TRANSPORTER"/>
    <property type="match status" value="1"/>
</dbReference>
<evidence type="ECO:0000256" key="2">
    <source>
        <dbReference type="ARBA" id="ARBA00022475"/>
    </source>
</evidence>
<proteinExistence type="predicted"/>
<dbReference type="InterPro" id="IPR050833">
    <property type="entry name" value="Poly_Biosynth_Transport"/>
</dbReference>
<name>A0A174WXP4_BACT4</name>
<evidence type="ECO:0000313" key="8">
    <source>
        <dbReference type="Proteomes" id="UP000095541"/>
    </source>
</evidence>
<keyword evidence="4 6" id="KW-1133">Transmembrane helix</keyword>
<gene>
    <name evidence="7" type="ORF">ERS852557_04935</name>
</gene>
<dbReference type="RefSeq" id="WP_055222116.1">
    <property type="nucleotide sequence ID" value="NZ_CP103238.1"/>
</dbReference>
<feature type="transmembrane region" description="Helical" evidence="6">
    <location>
        <begin position="446"/>
        <end position="465"/>
    </location>
</feature>
<dbReference type="PANTHER" id="PTHR30250:SF26">
    <property type="entry name" value="PSMA PROTEIN"/>
    <property type="match status" value="1"/>
</dbReference>
<keyword evidence="5 6" id="KW-0472">Membrane</keyword>
<feature type="transmembrane region" description="Helical" evidence="6">
    <location>
        <begin position="93"/>
        <end position="116"/>
    </location>
</feature>
<dbReference type="Proteomes" id="UP000095541">
    <property type="component" value="Unassembled WGS sequence"/>
</dbReference>
<comment type="subcellular location">
    <subcellularLocation>
        <location evidence="1">Cell membrane</location>
        <topology evidence="1">Multi-pass membrane protein</topology>
    </subcellularLocation>
</comment>
<dbReference type="EMBL" id="CZBI01000015">
    <property type="protein sequence ID" value="CUQ47839.1"/>
    <property type="molecule type" value="Genomic_DNA"/>
</dbReference>
<feature type="transmembrane region" description="Helical" evidence="6">
    <location>
        <begin position="161"/>
        <end position="182"/>
    </location>
</feature>
<dbReference type="GO" id="GO:0005886">
    <property type="term" value="C:plasma membrane"/>
    <property type="evidence" value="ECO:0007669"/>
    <property type="project" value="UniProtKB-SubCell"/>
</dbReference>
<evidence type="ECO:0000256" key="6">
    <source>
        <dbReference type="SAM" id="Phobius"/>
    </source>
</evidence>
<evidence type="ECO:0000256" key="5">
    <source>
        <dbReference type="ARBA" id="ARBA00023136"/>
    </source>
</evidence>
<feature type="transmembrane region" description="Helical" evidence="6">
    <location>
        <begin position="188"/>
        <end position="209"/>
    </location>
</feature>
<feature type="transmembrane region" description="Helical" evidence="6">
    <location>
        <begin position="316"/>
        <end position="340"/>
    </location>
</feature>
<feature type="transmembrane region" description="Helical" evidence="6">
    <location>
        <begin position="128"/>
        <end position="149"/>
    </location>
</feature>
<feature type="transmembrane region" description="Helical" evidence="6">
    <location>
        <begin position="405"/>
        <end position="426"/>
    </location>
</feature>
<feature type="transmembrane region" description="Helical" evidence="6">
    <location>
        <begin position="380"/>
        <end position="399"/>
    </location>
</feature>